<comment type="caution">
    <text evidence="1">The sequence shown here is derived from an EMBL/GenBank/DDBJ whole genome shotgun (WGS) entry which is preliminary data.</text>
</comment>
<sequence>MQLENEREIEFILKNLIFETDINKFMKVLDDKQITLEKLKELSFWYCQEYQTLSIIYRRQVYPENSNSQQSIQMPPINYVNSLISPIDDCLQHLLEIIQEQQNLIDRGHIHIQQSEEQENIINFIKNGSFKLETCIQKSEELILKVQTMQLNQLNKNMIITNQTNVQNSLKSQHSLMKSFEQYFEYQFREYNKLNQKVKQLQVKQNFELENIANSLDSFIKDQLSRTQFIQNSQVRTLNSINQ</sequence>
<organism evidence="1 2">
    <name type="scientific">Paramecium sonneborni</name>
    <dbReference type="NCBI Taxonomy" id="65129"/>
    <lineage>
        <taxon>Eukaryota</taxon>
        <taxon>Sar</taxon>
        <taxon>Alveolata</taxon>
        <taxon>Ciliophora</taxon>
        <taxon>Intramacronucleata</taxon>
        <taxon>Oligohymenophorea</taxon>
        <taxon>Peniculida</taxon>
        <taxon>Parameciidae</taxon>
        <taxon>Paramecium</taxon>
    </lineage>
</organism>
<gene>
    <name evidence="1" type="ORF">PSON_ATCC_30995.1.T1410121</name>
</gene>
<protein>
    <submittedName>
        <fullName evidence="1">Uncharacterized protein</fullName>
    </submittedName>
</protein>
<dbReference type="EMBL" id="CAJJDN010000141">
    <property type="protein sequence ID" value="CAD8122958.1"/>
    <property type="molecule type" value="Genomic_DNA"/>
</dbReference>
<evidence type="ECO:0000313" key="1">
    <source>
        <dbReference type="EMBL" id="CAD8122958.1"/>
    </source>
</evidence>
<name>A0A8S1R548_9CILI</name>
<accession>A0A8S1R548</accession>
<proteinExistence type="predicted"/>
<dbReference type="Proteomes" id="UP000692954">
    <property type="component" value="Unassembled WGS sequence"/>
</dbReference>
<keyword evidence="2" id="KW-1185">Reference proteome</keyword>
<evidence type="ECO:0000313" key="2">
    <source>
        <dbReference type="Proteomes" id="UP000692954"/>
    </source>
</evidence>
<dbReference type="AlphaFoldDB" id="A0A8S1R548"/>
<reference evidence="1" key="1">
    <citation type="submission" date="2021-01" db="EMBL/GenBank/DDBJ databases">
        <authorList>
            <consortium name="Genoscope - CEA"/>
            <person name="William W."/>
        </authorList>
    </citation>
    <scope>NUCLEOTIDE SEQUENCE</scope>
</reference>